<reference evidence="3 4" key="1">
    <citation type="submission" date="2019-11" db="EMBL/GenBank/DDBJ databases">
        <authorList>
            <person name="Cheng Q."/>
            <person name="Yang Z."/>
        </authorList>
    </citation>
    <scope>NUCLEOTIDE SEQUENCE [LARGE SCALE GENOMIC DNA]</scope>
    <source>
        <strain evidence="3 4">HX-22-1</strain>
    </source>
</reference>
<comment type="caution">
    <text evidence="3">The sequence shown here is derived from an EMBL/GenBank/DDBJ whole genome shotgun (WGS) entry which is preliminary data.</text>
</comment>
<feature type="compositionally biased region" description="Basic and acidic residues" evidence="1">
    <location>
        <begin position="192"/>
        <end position="209"/>
    </location>
</feature>
<protein>
    <recommendedName>
        <fullName evidence="5">Organic solvent tolerance-like N-terminal domain-containing protein</fullName>
    </recommendedName>
</protein>
<evidence type="ECO:0000256" key="2">
    <source>
        <dbReference type="SAM" id="SignalP"/>
    </source>
</evidence>
<dbReference type="AlphaFoldDB" id="A0A7K0FLU8"/>
<gene>
    <name evidence="3" type="ORF">GJJ64_04200</name>
</gene>
<evidence type="ECO:0008006" key="5">
    <source>
        <dbReference type="Google" id="ProtNLM"/>
    </source>
</evidence>
<feature type="region of interest" description="Disordered" evidence="1">
    <location>
        <begin position="185"/>
        <end position="209"/>
    </location>
</feature>
<feature type="chain" id="PRO_5029734397" description="Organic solvent tolerance-like N-terminal domain-containing protein" evidence="2">
    <location>
        <begin position="22"/>
        <end position="209"/>
    </location>
</feature>
<dbReference type="RefSeq" id="WP_154286487.1">
    <property type="nucleotide sequence ID" value="NZ_WKJI01000001.1"/>
</dbReference>
<keyword evidence="4" id="KW-1185">Reference proteome</keyword>
<name>A0A7K0FLU8_9SPHI</name>
<evidence type="ECO:0000256" key="1">
    <source>
        <dbReference type="SAM" id="MobiDB-lite"/>
    </source>
</evidence>
<feature type="signal peptide" evidence="2">
    <location>
        <begin position="1"/>
        <end position="21"/>
    </location>
</feature>
<sequence length="209" mass="22848">MKANYLITLGFCILLLNSVNAQSLIIPAKGKHIIKDKSIKELRLDSLVLNKKSSLEIQGKKDFTIYANHIILADKTFITAHDDKNNGTNLILSGKFIKIGKTVVDVSGRTYEVGNKTEANGNGGKLTIVYDSDGLKPQHLDNKEKNYIETLAKGASTSTNPYVDVQNLWYRVALGSGIGRSPMGLPQGKVYDASEGKDGEVEIKPLNEN</sequence>
<dbReference type="EMBL" id="WKJI01000001">
    <property type="protein sequence ID" value="MRX46385.1"/>
    <property type="molecule type" value="Genomic_DNA"/>
</dbReference>
<proteinExistence type="predicted"/>
<evidence type="ECO:0000313" key="3">
    <source>
        <dbReference type="EMBL" id="MRX46385.1"/>
    </source>
</evidence>
<dbReference type="Proteomes" id="UP000462931">
    <property type="component" value="Unassembled WGS sequence"/>
</dbReference>
<accession>A0A7K0FLU8</accession>
<organism evidence="3 4">
    <name type="scientific">Pedobacter puniceum</name>
    <dbReference type="NCBI Taxonomy" id="2666136"/>
    <lineage>
        <taxon>Bacteria</taxon>
        <taxon>Pseudomonadati</taxon>
        <taxon>Bacteroidota</taxon>
        <taxon>Sphingobacteriia</taxon>
        <taxon>Sphingobacteriales</taxon>
        <taxon>Sphingobacteriaceae</taxon>
        <taxon>Pedobacter</taxon>
    </lineage>
</organism>
<evidence type="ECO:0000313" key="4">
    <source>
        <dbReference type="Proteomes" id="UP000462931"/>
    </source>
</evidence>
<keyword evidence="2" id="KW-0732">Signal</keyword>